<protein>
    <submittedName>
        <fullName evidence="2">HET-domain-containing protein</fullName>
    </submittedName>
</protein>
<sequence length="680" mass="77721">MRIVRTSLGRLQDGSSLISGAGTSESILHSCSHCRKIEINIQDVLKVKEGFRTFMRSKNVEKLLTLHRECHFFRLVLGNLESHLLQLQTEADSRPRKRLRFGKFSRGLFKSGDEFILQCCYYFDDFKVLPTNVWGVQVCSIFGSEYQRYYFGIEAEHGTPAADRVLSRPVNRSFSSGKPFQDLHRWLQRCLDSHSQCSTRLHHSLPTRVLDITDVDRIRLCNTDQEPPDRYAALSYCWGTGMRKPPVSTTKETLCSRMAGIKMANLPRTLQDAVTTARALGLSFIWIDCLCIIQNDPEDLVHELGLMSHIYKGAFITIVAGSARSCDEGFLGKQNADEIFDTNQFFNISFRPSQKQHSNVILKNTRPGHEIFWKAVEPVQERGWTFQEHLLSHRLVLFNTQQISWVCAGAIYHDGGPYLDATMPPVPFVDDLGLRETETRHSRYLWNWEQIVHEYSRRKLSHSSDKLLALAAVAEEYARIYKLEPKSYLAGLWKDDFPRHLLWTPYPQDRKPRPATYRAPSFSWASVDSRVTFEVGISDQSMYAVAPLTVRAVSFPKVESLIFGEVLNAQLTCHGLLKMGNMFTRERDTILSFEGFQKTGQVWPDITWPGGKEVPESWKEVLCLLVQGHEKPTYQLVGLVLSPTGTGGFQRLGLWFFSPGSFSNLEKWFDGVDKRSVVLE</sequence>
<reference evidence="2" key="1">
    <citation type="journal article" date="2020" name="Stud. Mycol.">
        <title>101 Dothideomycetes genomes: a test case for predicting lifestyles and emergence of pathogens.</title>
        <authorList>
            <person name="Haridas S."/>
            <person name="Albert R."/>
            <person name="Binder M."/>
            <person name="Bloem J."/>
            <person name="Labutti K."/>
            <person name="Salamov A."/>
            <person name="Andreopoulos B."/>
            <person name="Baker S."/>
            <person name="Barry K."/>
            <person name="Bills G."/>
            <person name="Bluhm B."/>
            <person name="Cannon C."/>
            <person name="Castanera R."/>
            <person name="Culley D."/>
            <person name="Daum C."/>
            <person name="Ezra D."/>
            <person name="Gonzalez J."/>
            <person name="Henrissat B."/>
            <person name="Kuo A."/>
            <person name="Liang C."/>
            <person name="Lipzen A."/>
            <person name="Lutzoni F."/>
            <person name="Magnuson J."/>
            <person name="Mondo S."/>
            <person name="Nolan M."/>
            <person name="Ohm R."/>
            <person name="Pangilinan J."/>
            <person name="Park H.-J."/>
            <person name="Ramirez L."/>
            <person name="Alfaro M."/>
            <person name="Sun H."/>
            <person name="Tritt A."/>
            <person name="Yoshinaga Y."/>
            <person name="Zwiers L.-H."/>
            <person name="Turgeon B."/>
            <person name="Goodwin S."/>
            <person name="Spatafora J."/>
            <person name="Crous P."/>
            <person name="Grigoriev I."/>
        </authorList>
    </citation>
    <scope>NUCLEOTIDE SEQUENCE</scope>
    <source>
        <strain evidence="2">CBS 262.69</strain>
    </source>
</reference>
<dbReference type="Pfam" id="PF06985">
    <property type="entry name" value="HET"/>
    <property type="match status" value="1"/>
</dbReference>
<evidence type="ECO:0000313" key="2">
    <source>
        <dbReference type="EMBL" id="KAF2395775.1"/>
    </source>
</evidence>
<dbReference type="Proteomes" id="UP000799640">
    <property type="component" value="Unassembled WGS sequence"/>
</dbReference>
<dbReference type="EMBL" id="ML996711">
    <property type="protein sequence ID" value="KAF2395775.1"/>
    <property type="molecule type" value="Genomic_DNA"/>
</dbReference>
<dbReference type="AlphaFoldDB" id="A0A6G1HJ28"/>
<evidence type="ECO:0000259" key="1">
    <source>
        <dbReference type="Pfam" id="PF06985"/>
    </source>
</evidence>
<evidence type="ECO:0000313" key="3">
    <source>
        <dbReference type="Proteomes" id="UP000799640"/>
    </source>
</evidence>
<dbReference type="PANTHER" id="PTHR33112">
    <property type="entry name" value="DOMAIN PROTEIN, PUTATIVE-RELATED"/>
    <property type="match status" value="1"/>
</dbReference>
<organism evidence="2 3">
    <name type="scientific">Trichodelitschia bisporula</name>
    <dbReference type="NCBI Taxonomy" id="703511"/>
    <lineage>
        <taxon>Eukaryota</taxon>
        <taxon>Fungi</taxon>
        <taxon>Dikarya</taxon>
        <taxon>Ascomycota</taxon>
        <taxon>Pezizomycotina</taxon>
        <taxon>Dothideomycetes</taxon>
        <taxon>Dothideomycetes incertae sedis</taxon>
        <taxon>Phaeotrichales</taxon>
        <taxon>Phaeotrichaceae</taxon>
        <taxon>Trichodelitschia</taxon>
    </lineage>
</organism>
<accession>A0A6G1HJ28</accession>
<dbReference type="OrthoDB" id="5125733at2759"/>
<gene>
    <name evidence="2" type="ORF">EJ06DRAFT_263489</name>
</gene>
<proteinExistence type="predicted"/>
<keyword evidence="3" id="KW-1185">Reference proteome</keyword>
<dbReference type="InterPro" id="IPR010730">
    <property type="entry name" value="HET"/>
</dbReference>
<name>A0A6G1HJ28_9PEZI</name>
<feature type="domain" description="Heterokaryon incompatibility" evidence="1">
    <location>
        <begin position="231"/>
        <end position="388"/>
    </location>
</feature>
<dbReference type="PANTHER" id="PTHR33112:SF16">
    <property type="entry name" value="HETEROKARYON INCOMPATIBILITY DOMAIN-CONTAINING PROTEIN"/>
    <property type="match status" value="1"/>
</dbReference>